<proteinExistence type="predicted"/>
<evidence type="ECO:0000313" key="3">
    <source>
        <dbReference type="Proteomes" id="UP001152622"/>
    </source>
</evidence>
<feature type="region of interest" description="Disordered" evidence="1">
    <location>
        <begin position="1"/>
        <end position="24"/>
    </location>
</feature>
<protein>
    <submittedName>
        <fullName evidence="2">Uncharacterized protein</fullName>
    </submittedName>
</protein>
<keyword evidence="3" id="KW-1185">Reference proteome</keyword>
<gene>
    <name evidence="2" type="ORF">SKAU_G00313960</name>
</gene>
<organism evidence="2 3">
    <name type="scientific">Synaphobranchus kaupii</name>
    <name type="common">Kaup's arrowtooth eel</name>
    <dbReference type="NCBI Taxonomy" id="118154"/>
    <lineage>
        <taxon>Eukaryota</taxon>
        <taxon>Metazoa</taxon>
        <taxon>Chordata</taxon>
        <taxon>Craniata</taxon>
        <taxon>Vertebrata</taxon>
        <taxon>Euteleostomi</taxon>
        <taxon>Actinopterygii</taxon>
        <taxon>Neopterygii</taxon>
        <taxon>Teleostei</taxon>
        <taxon>Anguilliformes</taxon>
        <taxon>Synaphobranchidae</taxon>
        <taxon>Synaphobranchus</taxon>
    </lineage>
</organism>
<feature type="region of interest" description="Disordered" evidence="1">
    <location>
        <begin position="69"/>
        <end position="105"/>
    </location>
</feature>
<name>A0A9Q1ILI4_SYNKA</name>
<evidence type="ECO:0000256" key="1">
    <source>
        <dbReference type="SAM" id="MobiDB-lite"/>
    </source>
</evidence>
<dbReference type="EMBL" id="JAINUF010000013">
    <property type="protein sequence ID" value="KAJ8344067.1"/>
    <property type="molecule type" value="Genomic_DNA"/>
</dbReference>
<accession>A0A9Q1ILI4</accession>
<reference evidence="2" key="1">
    <citation type="journal article" date="2023" name="Science">
        <title>Genome structures resolve the early diversification of teleost fishes.</title>
        <authorList>
            <person name="Parey E."/>
            <person name="Louis A."/>
            <person name="Montfort J."/>
            <person name="Bouchez O."/>
            <person name="Roques C."/>
            <person name="Iampietro C."/>
            <person name="Lluch J."/>
            <person name="Castinel A."/>
            <person name="Donnadieu C."/>
            <person name="Desvignes T."/>
            <person name="Floi Bucao C."/>
            <person name="Jouanno E."/>
            <person name="Wen M."/>
            <person name="Mejri S."/>
            <person name="Dirks R."/>
            <person name="Jansen H."/>
            <person name="Henkel C."/>
            <person name="Chen W.J."/>
            <person name="Zahm M."/>
            <person name="Cabau C."/>
            <person name="Klopp C."/>
            <person name="Thompson A.W."/>
            <person name="Robinson-Rechavi M."/>
            <person name="Braasch I."/>
            <person name="Lecointre G."/>
            <person name="Bobe J."/>
            <person name="Postlethwait J.H."/>
            <person name="Berthelot C."/>
            <person name="Roest Crollius H."/>
            <person name="Guiguen Y."/>
        </authorList>
    </citation>
    <scope>NUCLEOTIDE SEQUENCE</scope>
    <source>
        <strain evidence="2">WJC10195</strain>
    </source>
</reference>
<dbReference type="AlphaFoldDB" id="A0A9Q1ILI4"/>
<comment type="caution">
    <text evidence="2">The sequence shown here is derived from an EMBL/GenBank/DDBJ whole genome shotgun (WGS) entry which is preliminary data.</text>
</comment>
<evidence type="ECO:0000313" key="2">
    <source>
        <dbReference type="EMBL" id="KAJ8344067.1"/>
    </source>
</evidence>
<dbReference type="Proteomes" id="UP001152622">
    <property type="component" value="Chromosome 13"/>
</dbReference>
<sequence>MRTTSRAFGEEDARPAMSELPSERAHLQSFASSWVRESRRSPTHLVSRSRLLLAPARRLAIPAPRELLRVEPDCSPPRQSQEKGPTGFEEAGFGGPPLPELQEGG</sequence>